<evidence type="ECO:0000256" key="1">
    <source>
        <dbReference type="ARBA" id="ARBA00004496"/>
    </source>
</evidence>
<dbReference type="Gene3D" id="1.10.150.130">
    <property type="match status" value="1"/>
</dbReference>
<evidence type="ECO:0000256" key="5">
    <source>
        <dbReference type="ARBA" id="ARBA00022618"/>
    </source>
</evidence>
<keyword evidence="7" id="KW-0229">DNA integration</keyword>
<organism evidence="13">
    <name type="scientific">freshwater metagenome</name>
    <dbReference type="NCBI Taxonomy" id="449393"/>
    <lineage>
        <taxon>unclassified sequences</taxon>
        <taxon>metagenomes</taxon>
        <taxon>ecological metagenomes</taxon>
    </lineage>
</organism>
<evidence type="ECO:0000256" key="6">
    <source>
        <dbReference type="ARBA" id="ARBA00022829"/>
    </source>
</evidence>
<dbReference type="Pfam" id="PF02899">
    <property type="entry name" value="Phage_int_SAM_1"/>
    <property type="match status" value="1"/>
</dbReference>
<gene>
    <name evidence="13" type="ORF">UFOPK2242_00688</name>
    <name evidence="14" type="ORF">UFOPK2925_00385</name>
    <name evidence="15" type="ORF">UFOPK2996_00441</name>
</gene>
<dbReference type="InterPro" id="IPR044068">
    <property type="entry name" value="CB"/>
</dbReference>
<dbReference type="Gene3D" id="1.10.443.10">
    <property type="entry name" value="Intergrase catalytic core"/>
    <property type="match status" value="1"/>
</dbReference>
<evidence type="ECO:0000259" key="11">
    <source>
        <dbReference type="PROSITE" id="PS51898"/>
    </source>
</evidence>
<accession>A0A6J6L360</accession>
<evidence type="ECO:0000256" key="4">
    <source>
        <dbReference type="ARBA" id="ARBA00022490"/>
    </source>
</evidence>
<dbReference type="InterPro" id="IPR004107">
    <property type="entry name" value="Integrase_SAM-like_N"/>
</dbReference>
<dbReference type="CDD" id="cd00798">
    <property type="entry name" value="INT_XerDC_C"/>
    <property type="match status" value="1"/>
</dbReference>
<dbReference type="PROSITE" id="PS51898">
    <property type="entry name" value="TYR_RECOMBINASE"/>
    <property type="match status" value="1"/>
</dbReference>
<dbReference type="EMBL" id="CAEZWM010000069">
    <property type="protein sequence ID" value="CAB4656122.1"/>
    <property type="molecule type" value="Genomic_DNA"/>
</dbReference>
<dbReference type="AlphaFoldDB" id="A0A6J6L360"/>
<dbReference type="PANTHER" id="PTHR30349">
    <property type="entry name" value="PHAGE INTEGRASE-RELATED"/>
    <property type="match status" value="1"/>
</dbReference>
<dbReference type="HAMAP" id="MF_01807">
    <property type="entry name" value="Recomb_XerD"/>
    <property type="match status" value="1"/>
</dbReference>
<feature type="domain" description="Tyr recombinase" evidence="11">
    <location>
        <begin position="132"/>
        <end position="319"/>
    </location>
</feature>
<dbReference type="InterPro" id="IPR002104">
    <property type="entry name" value="Integrase_catalytic"/>
</dbReference>
<dbReference type="InterPro" id="IPR023009">
    <property type="entry name" value="Tyrosine_recombinase_XerC/XerD"/>
</dbReference>
<evidence type="ECO:0000313" key="15">
    <source>
        <dbReference type="EMBL" id="CAB4790939.1"/>
    </source>
</evidence>
<dbReference type="InterPro" id="IPR050090">
    <property type="entry name" value="Tyrosine_recombinase_XerCD"/>
</dbReference>
<comment type="similarity">
    <text evidence="2">Belongs to the 'phage' integrase family. XerD subfamily.</text>
</comment>
<dbReference type="GO" id="GO:0007059">
    <property type="term" value="P:chromosome segregation"/>
    <property type="evidence" value="ECO:0007669"/>
    <property type="project" value="UniProtKB-KW"/>
</dbReference>
<dbReference type="GO" id="GO:0005737">
    <property type="term" value="C:cytoplasm"/>
    <property type="evidence" value="ECO:0007669"/>
    <property type="project" value="UniProtKB-SubCell"/>
</dbReference>
<dbReference type="InterPro" id="IPR011932">
    <property type="entry name" value="Recomb_XerD"/>
</dbReference>
<dbReference type="GO" id="GO:0009009">
    <property type="term" value="F:site-specific recombinase activity"/>
    <property type="evidence" value="ECO:0007669"/>
    <property type="project" value="InterPro"/>
</dbReference>
<evidence type="ECO:0000256" key="8">
    <source>
        <dbReference type="ARBA" id="ARBA00023125"/>
    </source>
</evidence>
<dbReference type="InterPro" id="IPR011010">
    <property type="entry name" value="DNA_brk_join_enz"/>
</dbReference>
<keyword evidence="6" id="KW-0159">Chromosome partition</keyword>
<dbReference type="GO" id="GO:0051301">
    <property type="term" value="P:cell division"/>
    <property type="evidence" value="ECO:0007669"/>
    <property type="project" value="UniProtKB-KW"/>
</dbReference>
<dbReference type="InterPro" id="IPR013762">
    <property type="entry name" value="Integrase-like_cat_sf"/>
</dbReference>
<feature type="domain" description="Core-binding (CB)" evidence="12">
    <location>
        <begin position="18"/>
        <end position="111"/>
    </location>
</feature>
<dbReference type="PROSITE" id="PS51900">
    <property type="entry name" value="CB"/>
    <property type="match status" value="1"/>
</dbReference>
<keyword evidence="8" id="KW-0238">DNA-binding</keyword>
<dbReference type="SUPFAM" id="SSF47823">
    <property type="entry name" value="lambda integrase-like, N-terminal domain"/>
    <property type="match status" value="1"/>
</dbReference>
<comment type="subcellular location">
    <subcellularLocation>
        <location evidence="1">Cytoplasm</location>
    </subcellularLocation>
</comment>
<dbReference type="InterPro" id="IPR010998">
    <property type="entry name" value="Integrase_recombinase_N"/>
</dbReference>
<evidence type="ECO:0000256" key="3">
    <source>
        <dbReference type="ARBA" id="ARBA00015810"/>
    </source>
</evidence>
<dbReference type="EMBL" id="CAEZZU010000035">
    <property type="protein sequence ID" value="CAB4773024.1"/>
    <property type="molecule type" value="Genomic_DNA"/>
</dbReference>
<reference evidence="13" key="1">
    <citation type="submission" date="2020-05" db="EMBL/GenBank/DDBJ databases">
        <authorList>
            <person name="Chiriac C."/>
            <person name="Salcher M."/>
            <person name="Ghai R."/>
            <person name="Kavagutti S V."/>
        </authorList>
    </citation>
    <scope>NUCLEOTIDE SEQUENCE</scope>
</reference>
<evidence type="ECO:0000259" key="12">
    <source>
        <dbReference type="PROSITE" id="PS51900"/>
    </source>
</evidence>
<dbReference type="GO" id="GO:0006310">
    <property type="term" value="P:DNA recombination"/>
    <property type="evidence" value="ECO:0007669"/>
    <property type="project" value="UniProtKB-KW"/>
</dbReference>
<evidence type="ECO:0000256" key="9">
    <source>
        <dbReference type="ARBA" id="ARBA00023172"/>
    </source>
</evidence>
<evidence type="ECO:0000313" key="13">
    <source>
        <dbReference type="EMBL" id="CAB4656122.1"/>
    </source>
</evidence>
<proteinExistence type="inferred from homology"/>
<evidence type="ECO:0000313" key="14">
    <source>
        <dbReference type="EMBL" id="CAB4773024.1"/>
    </source>
</evidence>
<dbReference type="HAMAP" id="MF_01808">
    <property type="entry name" value="Recomb_XerC_XerD"/>
    <property type="match status" value="1"/>
</dbReference>
<evidence type="ECO:0000256" key="2">
    <source>
        <dbReference type="ARBA" id="ARBA00010450"/>
    </source>
</evidence>
<evidence type="ECO:0000256" key="10">
    <source>
        <dbReference type="ARBA" id="ARBA00023306"/>
    </source>
</evidence>
<keyword evidence="4" id="KW-0963">Cytoplasm</keyword>
<keyword evidence="9" id="KW-0233">DNA recombination</keyword>
<dbReference type="NCBIfam" id="TIGR02225">
    <property type="entry name" value="recomb_XerD"/>
    <property type="match status" value="1"/>
</dbReference>
<dbReference type="EMBL" id="CAFAAH010000039">
    <property type="protein sequence ID" value="CAB4790939.1"/>
    <property type="molecule type" value="Genomic_DNA"/>
</dbReference>
<dbReference type="Pfam" id="PF00589">
    <property type="entry name" value="Phage_integrase"/>
    <property type="match status" value="1"/>
</dbReference>
<keyword evidence="10" id="KW-0131">Cell cycle</keyword>
<dbReference type="NCBIfam" id="NF001399">
    <property type="entry name" value="PRK00283.1"/>
    <property type="match status" value="1"/>
</dbReference>
<dbReference type="SUPFAM" id="SSF56349">
    <property type="entry name" value="DNA breaking-rejoining enzymes"/>
    <property type="match status" value="1"/>
</dbReference>
<protein>
    <recommendedName>
        <fullName evidence="3">Tyrosine recombinase XerD</fullName>
    </recommendedName>
</protein>
<name>A0A6J6L360_9ZZZZ</name>
<dbReference type="PANTHER" id="PTHR30349:SF81">
    <property type="entry name" value="TYROSINE RECOMBINASE XERC"/>
    <property type="match status" value="1"/>
</dbReference>
<keyword evidence="5" id="KW-0132">Cell division</keyword>
<sequence>MESEDLALAGENGSVARDSLSVQIDEYSSWLKVERGLSTNTLSAYRRDLKRYSSWLRAREIADLDAVGESEVFAYIDGLKRERNEEGGAKYAPSSIARALVAVRSLHRFCVEEGLTSKDPSDDVGAPRVPQGIPKALSEKEVLDLLGAVEGDSPTALRDRAILETLYATGMRISELVGLDRGDIDLEDRLMRVVGKGNKERVVPVGASARSVVLEYLQNGRPELEKPTTRRVPGDPLFLNARGGRLTRQSCWKIVTKAGNKVGLEGRLSPHVLRHCCATHMLDHGADIRVVQELLGHASLSTTQIYTLVTPERLRSAYDEAHPRAGRSAHLRHG</sequence>
<evidence type="ECO:0000256" key="7">
    <source>
        <dbReference type="ARBA" id="ARBA00022908"/>
    </source>
</evidence>
<dbReference type="GO" id="GO:0003677">
    <property type="term" value="F:DNA binding"/>
    <property type="evidence" value="ECO:0007669"/>
    <property type="project" value="UniProtKB-KW"/>
</dbReference>